<dbReference type="InterPro" id="IPR036397">
    <property type="entry name" value="RNaseH_sf"/>
</dbReference>
<dbReference type="RefSeq" id="XP_016679257.1">
    <property type="nucleotide sequence ID" value="XM_016823768.1"/>
</dbReference>
<feature type="domain" description="RNase H type-1" evidence="1">
    <location>
        <begin position="13"/>
        <end position="112"/>
    </location>
</feature>
<dbReference type="Pfam" id="PF13456">
    <property type="entry name" value="RVT_3"/>
    <property type="match status" value="1"/>
</dbReference>
<dbReference type="KEGG" id="ghi:107898240"/>
<name>A0A1U8IMB6_GOSHI</name>
<dbReference type="CDD" id="cd09279">
    <property type="entry name" value="RNase_HI_like"/>
    <property type="match status" value="1"/>
</dbReference>
<evidence type="ECO:0000313" key="2">
    <source>
        <dbReference type="Proteomes" id="UP000818029"/>
    </source>
</evidence>
<dbReference type="SUPFAM" id="SSF53098">
    <property type="entry name" value="Ribonuclease H-like"/>
    <property type="match status" value="1"/>
</dbReference>
<dbReference type="PANTHER" id="PTHR48475">
    <property type="entry name" value="RIBONUCLEASE H"/>
    <property type="match status" value="1"/>
</dbReference>
<proteinExistence type="predicted"/>
<dbReference type="AlphaFoldDB" id="A0A1U8IMB6"/>
<reference evidence="2" key="1">
    <citation type="journal article" date="2020" name="Nat. Genet.">
        <title>Genomic diversifications of five Gossypium allopolyploid species and their impact on cotton improvement.</title>
        <authorList>
            <person name="Chen Z.J."/>
            <person name="Sreedasyam A."/>
            <person name="Ando A."/>
            <person name="Song Q."/>
            <person name="De Santiago L.M."/>
            <person name="Hulse-Kemp A.M."/>
            <person name="Ding M."/>
            <person name="Ye W."/>
            <person name="Kirkbride R.C."/>
            <person name="Jenkins J."/>
            <person name="Plott C."/>
            <person name="Lovell J."/>
            <person name="Lin Y.M."/>
            <person name="Vaughn R."/>
            <person name="Liu B."/>
            <person name="Simpson S."/>
            <person name="Scheffler B.E."/>
            <person name="Wen L."/>
            <person name="Saski C.A."/>
            <person name="Grover C.E."/>
            <person name="Hu G."/>
            <person name="Conover J.L."/>
            <person name="Carlson J.W."/>
            <person name="Shu S."/>
            <person name="Boston L.B."/>
            <person name="Williams M."/>
            <person name="Peterson D.G."/>
            <person name="McGee K."/>
            <person name="Jones D.C."/>
            <person name="Wendel J.F."/>
            <person name="Stelly D.M."/>
            <person name="Grimwood J."/>
            <person name="Schmutz J."/>
        </authorList>
    </citation>
    <scope>NUCLEOTIDE SEQUENCE [LARGE SCALE GENOMIC DNA]</scope>
    <source>
        <strain evidence="2">cv. TM-1</strain>
    </source>
</reference>
<dbReference type="PaxDb" id="3635-A0A1U8IMB6"/>
<evidence type="ECO:0000313" key="3">
    <source>
        <dbReference type="RefSeq" id="XP_016679257.1"/>
    </source>
</evidence>
<dbReference type="Gene3D" id="3.30.420.10">
    <property type="entry name" value="Ribonuclease H-like superfamily/Ribonuclease H"/>
    <property type="match status" value="1"/>
</dbReference>
<evidence type="ECO:0000259" key="1">
    <source>
        <dbReference type="Pfam" id="PF13456"/>
    </source>
</evidence>
<dbReference type="GO" id="GO:0004523">
    <property type="term" value="F:RNA-DNA hybrid ribonuclease activity"/>
    <property type="evidence" value="ECO:0007669"/>
    <property type="project" value="InterPro"/>
</dbReference>
<dbReference type="GO" id="GO:0003676">
    <property type="term" value="F:nucleic acid binding"/>
    <property type="evidence" value="ECO:0007669"/>
    <property type="project" value="InterPro"/>
</dbReference>
<sequence length="261" mass="29847">MGNEIGAVPISPEGDHYPFTSKLNFGYTNNMMEYKACIMGIRAAIESKIKVLEVYGDFALVIYQIKGEWETRDPRLIDYRKLVLELIKEFDDITFCYLPQDKNYIADALATLASMVKVNKQEVVKPIQISIYKGPTHCYNIEEEKRDHSWYYDILQYVRNHEYPEQAIENDKRTLRRLANEYVLEREVLYKRRKGVWRPYSDVARRGDQLEARGENGGAREGKGSAHVEEGLGGCGAGSCLLLGFPDSLCVGLRWACNTIG</sequence>
<dbReference type="InterPro" id="IPR012337">
    <property type="entry name" value="RNaseH-like_sf"/>
</dbReference>
<keyword evidence="2" id="KW-1185">Reference proteome</keyword>
<dbReference type="STRING" id="3635.A0A1U8IMB6"/>
<organism evidence="2 3">
    <name type="scientific">Gossypium hirsutum</name>
    <name type="common">Upland cotton</name>
    <name type="synonym">Gossypium mexicanum</name>
    <dbReference type="NCBI Taxonomy" id="3635"/>
    <lineage>
        <taxon>Eukaryota</taxon>
        <taxon>Viridiplantae</taxon>
        <taxon>Streptophyta</taxon>
        <taxon>Embryophyta</taxon>
        <taxon>Tracheophyta</taxon>
        <taxon>Spermatophyta</taxon>
        <taxon>Magnoliopsida</taxon>
        <taxon>eudicotyledons</taxon>
        <taxon>Gunneridae</taxon>
        <taxon>Pentapetalae</taxon>
        <taxon>rosids</taxon>
        <taxon>malvids</taxon>
        <taxon>Malvales</taxon>
        <taxon>Malvaceae</taxon>
        <taxon>Malvoideae</taxon>
        <taxon>Gossypium</taxon>
    </lineage>
</organism>
<dbReference type="Proteomes" id="UP000818029">
    <property type="component" value="Chromosome D04"/>
</dbReference>
<dbReference type="PANTHER" id="PTHR48475:SF1">
    <property type="entry name" value="RNASE H TYPE-1 DOMAIN-CONTAINING PROTEIN"/>
    <property type="match status" value="1"/>
</dbReference>
<protein>
    <recommendedName>
        <fullName evidence="1">RNase H type-1 domain-containing protein</fullName>
    </recommendedName>
</protein>
<dbReference type="GeneID" id="107898240"/>
<dbReference type="InterPro" id="IPR002156">
    <property type="entry name" value="RNaseH_domain"/>
</dbReference>
<reference evidence="3" key="2">
    <citation type="submission" date="2025-08" db="UniProtKB">
        <authorList>
            <consortium name="RefSeq"/>
        </authorList>
    </citation>
    <scope>IDENTIFICATION</scope>
</reference>
<dbReference type="OrthoDB" id="978246at2759"/>
<accession>A0A1U8IMB6</accession>
<gene>
    <name evidence="3" type="primary">LOC107898240</name>
</gene>